<feature type="transmembrane region" description="Helical" evidence="1">
    <location>
        <begin position="163"/>
        <end position="182"/>
    </location>
</feature>
<sequence>MIARARTGLAFMPGIGSSQLETAFPFLAALGAYLVFLAIALVLVSQLTAQEMSRQAPLWGSAGGTFLLAILAVTIFIAVGASLANRAGFNGSWMDVVGAVGEALIMPGYVLIFARLDGDADLGIGDTVRSVHVIIAALIVITLGIVLQSVIPKVDVAKGLIPLLPSFTLTAVVTMTQLLIACSTGRALAHQSPPESAFR</sequence>
<accession>A0A7W7ACZ7</accession>
<feature type="transmembrane region" description="Helical" evidence="1">
    <location>
        <begin position="23"/>
        <end position="44"/>
    </location>
</feature>
<comment type="caution">
    <text evidence="2">The sequence shown here is derived from an EMBL/GenBank/DDBJ whole genome shotgun (WGS) entry which is preliminary data.</text>
</comment>
<feature type="transmembrane region" description="Helical" evidence="1">
    <location>
        <begin position="56"/>
        <end position="84"/>
    </location>
</feature>
<keyword evidence="1" id="KW-1133">Transmembrane helix</keyword>
<protein>
    <submittedName>
        <fullName evidence="2">Putative membrane protein</fullName>
    </submittedName>
</protein>
<feature type="transmembrane region" description="Helical" evidence="1">
    <location>
        <begin position="128"/>
        <end position="151"/>
    </location>
</feature>
<gene>
    <name evidence="2" type="ORF">GGR37_003040</name>
</gene>
<evidence type="ECO:0000256" key="1">
    <source>
        <dbReference type="SAM" id="Phobius"/>
    </source>
</evidence>
<keyword evidence="1" id="KW-0472">Membrane</keyword>
<dbReference type="OrthoDB" id="9805314at2"/>
<proteinExistence type="predicted"/>
<keyword evidence="3" id="KW-1185">Reference proteome</keyword>
<keyword evidence="1" id="KW-0812">Transmembrane</keyword>
<evidence type="ECO:0000313" key="3">
    <source>
        <dbReference type="Proteomes" id="UP000538566"/>
    </source>
</evidence>
<feature type="transmembrane region" description="Helical" evidence="1">
    <location>
        <begin position="96"/>
        <end position="116"/>
    </location>
</feature>
<dbReference type="AlphaFoldDB" id="A0A7W7ACZ7"/>
<organism evidence="2 3">
    <name type="scientific">Novosphingobium taihuense</name>
    <dbReference type="NCBI Taxonomy" id="260085"/>
    <lineage>
        <taxon>Bacteria</taxon>
        <taxon>Pseudomonadati</taxon>
        <taxon>Pseudomonadota</taxon>
        <taxon>Alphaproteobacteria</taxon>
        <taxon>Sphingomonadales</taxon>
        <taxon>Sphingomonadaceae</taxon>
        <taxon>Novosphingobium</taxon>
    </lineage>
</organism>
<evidence type="ECO:0000313" key="2">
    <source>
        <dbReference type="EMBL" id="MBB4614753.1"/>
    </source>
</evidence>
<dbReference type="Proteomes" id="UP000538566">
    <property type="component" value="Unassembled WGS sequence"/>
</dbReference>
<dbReference type="EMBL" id="JACHOA010000005">
    <property type="protein sequence ID" value="MBB4614753.1"/>
    <property type="molecule type" value="Genomic_DNA"/>
</dbReference>
<dbReference type="RefSeq" id="WP_144904278.1">
    <property type="nucleotide sequence ID" value="NZ_JACHOA010000005.1"/>
</dbReference>
<reference evidence="2 3" key="1">
    <citation type="submission" date="2020-08" db="EMBL/GenBank/DDBJ databases">
        <title>Genomic Encyclopedia of Type Strains, Phase IV (KMG-IV): sequencing the most valuable type-strain genomes for metagenomic binning, comparative biology and taxonomic classification.</title>
        <authorList>
            <person name="Goeker M."/>
        </authorList>
    </citation>
    <scope>NUCLEOTIDE SEQUENCE [LARGE SCALE GENOMIC DNA]</scope>
    <source>
        <strain evidence="2 3">DSM 17507</strain>
    </source>
</reference>
<name>A0A7W7ACZ7_9SPHN</name>